<dbReference type="EMBL" id="JACHGF010000004">
    <property type="protein sequence ID" value="MBB5284819.1"/>
    <property type="molecule type" value="Genomic_DNA"/>
</dbReference>
<feature type="domain" description="S1 motif" evidence="9">
    <location>
        <begin position="217"/>
        <end position="285"/>
    </location>
</feature>
<dbReference type="Gene3D" id="2.40.50.140">
    <property type="entry name" value="Nucleic acid-binding proteins"/>
    <property type="match status" value="6"/>
</dbReference>
<dbReference type="GO" id="GO:0006412">
    <property type="term" value="P:translation"/>
    <property type="evidence" value="ECO:0007669"/>
    <property type="project" value="TreeGrafter"/>
</dbReference>
<comment type="caution">
    <text evidence="10">The sequence shown here is derived from an EMBL/GenBank/DDBJ whole genome shotgun (WGS) entry which is preliminary data.</text>
</comment>
<dbReference type="FunFam" id="2.40.50.140:FF:000110">
    <property type="entry name" value="30S ribosomal protein S1"/>
    <property type="match status" value="1"/>
</dbReference>
<dbReference type="InterPro" id="IPR012340">
    <property type="entry name" value="NA-bd_OB-fold"/>
</dbReference>
<dbReference type="FunFam" id="2.40.50.140:FF:000018">
    <property type="entry name" value="30S ribosomal protein S1"/>
    <property type="match status" value="1"/>
</dbReference>
<dbReference type="NCBIfam" id="NF004953">
    <property type="entry name" value="PRK06299.1-3"/>
    <property type="match status" value="1"/>
</dbReference>
<dbReference type="CDD" id="cd05688">
    <property type="entry name" value="S1_RPS1_repeat_ec3"/>
    <property type="match status" value="1"/>
</dbReference>
<evidence type="ECO:0000313" key="11">
    <source>
        <dbReference type="Proteomes" id="UP000557307"/>
    </source>
</evidence>
<dbReference type="PRINTS" id="PR00681">
    <property type="entry name" value="RIBOSOMALS1"/>
</dbReference>
<evidence type="ECO:0000313" key="10">
    <source>
        <dbReference type="EMBL" id="MBB5284819.1"/>
    </source>
</evidence>
<keyword evidence="2" id="KW-0677">Repeat</keyword>
<dbReference type="RefSeq" id="WP_184174775.1">
    <property type="nucleotide sequence ID" value="NZ_JACHGF010000004.1"/>
</dbReference>
<evidence type="ECO:0000256" key="2">
    <source>
        <dbReference type="ARBA" id="ARBA00022737"/>
    </source>
</evidence>
<dbReference type="Pfam" id="PF00575">
    <property type="entry name" value="S1"/>
    <property type="match status" value="5"/>
</dbReference>
<evidence type="ECO:0000256" key="8">
    <source>
        <dbReference type="SAM" id="MobiDB-lite"/>
    </source>
</evidence>
<dbReference type="SMART" id="SM00316">
    <property type="entry name" value="S1"/>
    <property type="match status" value="6"/>
</dbReference>
<feature type="domain" description="S1 motif" evidence="9">
    <location>
        <begin position="391"/>
        <end position="461"/>
    </location>
</feature>
<feature type="region of interest" description="Disordered" evidence="8">
    <location>
        <begin position="556"/>
        <end position="612"/>
    </location>
</feature>
<dbReference type="InterPro" id="IPR050437">
    <property type="entry name" value="Ribos_protein_bS1-like"/>
</dbReference>
<keyword evidence="3" id="KW-0694">RNA-binding</keyword>
<dbReference type="InterPro" id="IPR003029">
    <property type="entry name" value="S1_domain"/>
</dbReference>
<organism evidence="10 11">
    <name type="scientific">Rhabdobacter roseus</name>
    <dbReference type="NCBI Taxonomy" id="1655419"/>
    <lineage>
        <taxon>Bacteria</taxon>
        <taxon>Pseudomonadati</taxon>
        <taxon>Bacteroidota</taxon>
        <taxon>Cytophagia</taxon>
        <taxon>Cytophagales</taxon>
        <taxon>Cytophagaceae</taxon>
        <taxon>Rhabdobacter</taxon>
    </lineage>
</organism>
<feature type="domain" description="S1 motif" evidence="9">
    <location>
        <begin position="302"/>
        <end position="372"/>
    </location>
</feature>
<dbReference type="GO" id="GO:0003729">
    <property type="term" value="F:mRNA binding"/>
    <property type="evidence" value="ECO:0007669"/>
    <property type="project" value="TreeGrafter"/>
</dbReference>
<dbReference type="PANTHER" id="PTHR10724:SF7">
    <property type="entry name" value="SMALL RIBOSOMAL SUBUNIT PROTEIN BS1C"/>
    <property type="match status" value="1"/>
</dbReference>
<dbReference type="GO" id="GO:0003735">
    <property type="term" value="F:structural constituent of ribosome"/>
    <property type="evidence" value="ECO:0007669"/>
    <property type="project" value="TreeGrafter"/>
</dbReference>
<keyword evidence="4 10" id="KW-0689">Ribosomal protein</keyword>
<feature type="domain" description="S1 motif" evidence="9">
    <location>
        <begin position="49"/>
        <end position="112"/>
    </location>
</feature>
<feature type="compositionally biased region" description="Basic and acidic residues" evidence="8">
    <location>
        <begin position="591"/>
        <end position="612"/>
    </location>
</feature>
<name>A0A840TYW0_9BACT</name>
<dbReference type="Proteomes" id="UP000557307">
    <property type="component" value="Unassembled WGS sequence"/>
</dbReference>
<keyword evidence="11" id="KW-1185">Reference proteome</keyword>
<protein>
    <recommendedName>
        <fullName evidence="6">Small ribosomal subunit protein bS1</fullName>
    </recommendedName>
    <alternativeName>
        <fullName evidence="7">30S ribosomal protein S1</fullName>
    </alternativeName>
</protein>
<evidence type="ECO:0000256" key="1">
    <source>
        <dbReference type="ARBA" id="ARBA00006767"/>
    </source>
</evidence>
<dbReference type="CDD" id="cd04465">
    <property type="entry name" value="S1_RPS1_repeat_ec2_hs2"/>
    <property type="match status" value="1"/>
</dbReference>
<gene>
    <name evidence="10" type="ORF">HNQ92_002967</name>
</gene>
<dbReference type="InterPro" id="IPR035104">
    <property type="entry name" value="Ribosomal_protein_S1-like"/>
</dbReference>
<evidence type="ECO:0000256" key="3">
    <source>
        <dbReference type="ARBA" id="ARBA00022884"/>
    </source>
</evidence>
<feature type="domain" description="S1 motif" evidence="9">
    <location>
        <begin position="130"/>
        <end position="196"/>
    </location>
</feature>
<evidence type="ECO:0000256" key="7">
    <source>
        <dbReference type="ARBA" id="ARBA00035517"/>
    </source>
</evidence>
<feature type="domain" description="S1 motif" evidence="9">
    <location>
        <begin position="478"/>
        <end position="543"/>
    </location>
</feature>
<proteinExistence type="inferred from homology"/>
<dbReference type="CDD" id="cd05687">
    <property type="entry name" value="S1_RPS1_repeat_ec1_hs1"/>
    <property type="match status" value="1"/>
</dbReference>
<accession>A0A840TYW0</accession>
<evidence type="ECO:0000256" key="4">
    <source>
        <dbReference type="ARBA" id="ARBA00022980"/>
    </source>
</evidence>
<evidence type="ECO:0000256" key="6">
    <source>
        <dbReference type="ARBA" id="ARBA00035293"/>
    </source>
</evidence>
<dbReference type="FunFam" id="2.40.50.140:FF:000011">
    <property type="entry name" value="30S ribosomal protein S1"/>
    <property type="match status" value="1"/>
</dbReference>
<comment type="similarity">
    <text evidence="1">Belongs to the bacterial ribosomal protein bS1 family.</text>
</comment>
<evidence type="ECO:0000256" key="5">
    <source>
        <dbReference type="ARBA" id="ARBA00023274"/>
    </source>
</evidence>
<dbReference type="AlphaFoldDB" id="A0A840TYW0"/>
<dbReference type="GO" id="GO:0022627">
    <property type="term" value="C:cytosolic small ribosomal subunit"/>
    <property type="evidence" value="ECO:0007669"/>
    <property type="project" value="TreeGrafter"/>
</dbReference>
<dbReference type="SUPFAM" id="SSF50249">
    <property type="entry name" value="Nucleic acid-binding proteins"/>
    <property type="match status" value="6"/>
</dbReference>
<sequence length="612" mass="68549">MAKEKQSHHMPDFDWETADDKGFGTGYSASERARLEQMYDTTLSPITEKEVVKGVVVGITDREVILNIGFKSDGLVSSNEFRDLPGMKIGDEVEVYVENQEDAQGQLVLSRKKAKVITAWDNIQKSFDEDLVIDATVKRRTKGGLIVDIFGIEAFLPGSQIDVKPIRDFDVFVGKRMEVKVVKINYANDNVVVSHKILIEKDLEAQRQQILNNLEKGQVLEGVIKNMTNFGVFIDLGGVDGLLHITDISWGRINHPSELLNLDQKLNVVVLDFDEEKKRISLGLKQLQSHPWDSLSETIQVGAKVKGRIVNVADYGAFLEIMPGVEGLIHVSEMSWSQHLRNPQEFMSVNDEVEAVVLTLDRQERKMSLGIKQLTEDPWTQSQLKEKYAIGTRHKGVVRNLTNFGLFIELEEGIDGLVHVSDLSWTKKIKHPSDFIKVGEELEVVVLELDADNRRLALGHKQLEENPWDTFESIFEVGSVHRSTIVSKGDKFATLELPYGIEGIAALKNLAKEDGSWVEVGEGVDFVVLEFSKEEKKIVLSHSKVWQGGAVESKKEEKSARKAAVKSEATPSKEADKSTFGDLDVLSALKEQMEETEKNDKKAAKKDAEGEE</sequence>
<dbReference type="PANTHER" id="PTHR10724">
    <property type="entry name" value="30S RIBOSOMAL PROTEIN S1"/>
    <property type="match status" value="1"/>
</dbReference>
<evidence type="ECO:0000259" key="9">
    <source>
        <dbReference type="PROSITE" id="PS50126"/>
    </source>
</evidence>
<reference evidence="10 11" key="1">
    <citation type="submission" date="2020-08" db="EMBL/GenBank/DDBJ databases">
        <title>Genomic Encyclopedia of Type Strains, Phase IV (KMG-IV): sequencing the most valuable type-strain genomes for metagenomic binning, comparative biology and taxonomic classification.</title>
        <authorList>
            <person name="Goeker M."/>
        </authorList>
    </citation>
    <scope>NUCLEOTIDE SEQUENCE [LARGE SCALE GENOMIC DNA]</scope>
    <source>
        <strain evidence="10 11">DSM 105074</strain>
    </source>
</reference>
<keyword evidence="5" id="KW-0687">Ribonucleoprotein</keyword>
<dbReference type="PROSITE" id="PS50126">
    <property type="entry name" value="S1"/>
    <property type="match status" value="6"/>
</dbReference>